<sequence length="46" mass="5413">MKASDKFKTVIENYLSETAQSTPSLRRTSVKHPKTWRAVSTIFWER</sequence>
<accession>A0A6J4GXQ9</accession>
<name>A0A6J4GXQ9_9FLAO</name>
<dbReference type="AlphaFoldDB" id="A0A6J4GXQ9"/>
<protein>
    <submittedName>
        <fullName evidence="1">Uncharacterized protein</fullName>
    </submittedName>
</protein>
<organism evidence="1 2">
    <name type="scientific">Flavobacterium bizetiae</name>
    <dbReference type="NCBI Taxonomy" id="2704140"/>
    <lineage>
        <taxon>Bacteria</taxon>
        <taxon>Pseudomonadati</taxon>
        <taxon>Bacteroidota</taxon>
        <taxon>Flavobacteriia</taxon>
        <taxon>Flavobacteriales</taxon>
        <taxon>Flavobacteriaceae</taxon>
        <taxon>Flavobacterium</taxon>
    </lineage>
</organism>
<reference evidence="1 2" key="1">
    <citation type="submission" date="2020-02" db="EMBL/GenBank/DDBJ databases">
        <authorList>
            <person name="Criscuolo A."/>
        </authorList>
    </citation>
    <scope>NUCLEOTIDE SEQUENCE [LARGE SCALE GENOMIC DNA]</scope>
    <source>
        <strain evidence="1">CIP105534</strain>
    </source>
</reference>
<proteinExistence type="predicted"/>
<evidence type="ECO:0000313" key="2">
    <source>
        <dbReference type="Proteomes" id="UP000479938"/>
    </source>
</evidence>
<dbReference type="EMBL" id="CADCSU010000167">
    <property type="protein sequence ID" value="CAA9202947.1"/>
    <property type="molecule type" value="Genomic_DNA"/>
</dbReference>
<dbReference type="Proteomes" id="UP000479938">
    <property type="component" value="Unassembled WGS sequence"/>
</dbReference>
<evidence type="ECO:0000313" key="1">
    <source>
        <dbReference type="EMBL" id="CAA9202947.1"/>
    </source>
</evidence>
<gene>
    <name evidence="1" type="ORF">FLA105534_04340</name>
</gene>
<keyword evidence="2" id="KW-1185">Reference proteome</keyword>